<protein>
    <recommendedName>
        <fullName evidence="3 5">Flagellar hook protein FlgE</fullName>
    </recommendedName>
</protein>
<dbReference type="InterPro" id="IPR037925">
    <property type="entry name" value="FlgE/F/G-like"/>
</dbReference>
<accession>A0ABQ1KXC4</accession>
<dbReference type="PANTHER" id="PTHR30435:SF1">
    <property type="entry name" value="FLAGELLAR HOOK PROTEIN FLGE"/>
    <property type="match status" value="1"/>
</dbReference>
<evidence type="ECO:0000256" key="5">
    <source>
        <dbReference type="RuleBase" id="RU362116"/>
    </source>
</evidence>
<dbReference type="Proteomes" id="UP000645462">
    <property type="component" value="Unassembled WGS sequence"/>
</dbReference>
<dbReference type="SUPFAM" id="SSF117143">
    <property type="entry name" value="Flagellar hook protein flgE"/>
    <property type="match status" value="1"/>
</dbReference>
<dbReference type="InterPro" id="IPR001444">
    <property type="entry name" value="Flag_bb_rod_N"/>
</dbReference>
<dbReference type="Pfam" id="PF07559">
    <property type="entry name" value="FlgE_D2"/>
    <property type="match status" value="1"/>
</dbReference>
<dbReference type="PANTHER" id="PTHR30435">
    <property type="entry name" value="FLAGELLAR PROTEIN"/>
    <property type="match status" value="1"/>
</dbReference>
<organism evidence="10 11">
    <name type="scientific">Marivita lacus</name>
    <dbReference type="NCBI Taxonomy" id="1323742"/>
    <lineage>
        <taxon>Bacteria</taxon>
        <taxon>Pseudomonadati</taxon>
        <taxon>Pseudomonadota</taxon>
        <taxon>Alphaproteobacteria</taxon>
        <taxon>Rhodobacterales</taxon>
        <taxon>Roseobacteraceae</taxon>
        <taxon>Marivita</taxon>
    </lineage>
</organism>
<evidence type="ECO:0000256" key="2">
    <source>
        <dbReference type="ARBA" id="ARBA00009677"/>
    </source>
</evidence>
<dbReference type="Pfam" id="PF00460">
    <property type="entry name" value="Flg_bb_rod"/>
    <property type="match status" value="1"/>
</dbReference>
<proteinExistence type="inferred from homology"/>
<dbReference type="InterPro" id="IPR011491">
    <property type="entry name" value="FlgE_D2"/>
</dbReference>
<dbReference type="InterPro" id="IPR010930">
    <property type="entry name" value="Flg_bb/hook_C_dom"/>
</dbReference>
<dbReference type="Pfam" id="PF06429">
    <property type="entry name" value="Flg_bbr_C"/>
    <property type="match status" value="1"/>
</dbReference>
<comment type="subcellular location">
    <subcellularLocation>
        <location evidence="1 5">Bacterial flagellum basal body</location>
    </subcellularLocation>
</comment>
<feature type="domain" description="Flagellar hook protein FlgE/F/G-like D1" evidence="9">
    <location>
        <begin position="78"/>
        <end position="125"/>
    </location>
</feature>
<dbReference type="InterPro" id="IPR053967">
    <property type="entry name" value="LlgE_F_G-like_D1"/>
</dbReference>
<feature type="domain" description="Flagellar hook protein FlgE D2" evidence="8">
    <location>
        <begin position="170"/>
        <end position="303"/>
    </location>
</feature>
<dbReference type="NCBIfam" id="TIGR03506">
    <property type="entry name" value="FlgEFG_subfam"/>
    <property type="match status" value="1"/>
</dbReference>
<dbReference type="EMBL" id="BMFC01000007">
    <property type="protein sequence ID" value="GGC09973.1"/>
    <property type="molecule type" value="Genomic_DNA"/>
</dbReference>
<evidence type="ECO:0000313" key="10">
    <source>
        <dbReference type="EMBL" id="GGC09973.1"/>
    </source>
</evidence>
<keyword evidence="11" id="KW-1185">Reference proteome</keyword>
<dbReference type="RefSeq" id="WP_188482703.1">
    <property type="nucleotide sequence ID" value="NZ_BMFC01000007.1"/>
</dbReference>
<keyword evidence="4 5" id="KW-0975">Bacterial flagellum</keyword>
<evidence type="ECO:0000259" key="7">
    <source>
        <dbReference type="Pfam" id="PF06429"/>
    </source>
</evidence>
<name>A0ABQ1KXC4_9RHOB</name>
<feature type="domain" description="Flagellar basal-body/hook protein C-terminal" evidence="7">
    <location>
        <begin position="379"/>
        <end position="422"/>
    </location>
</feature>
<evidence type="ECO:0000256" key="3">
    <source>
        <dbReference type="ARBA" id="ARBA00019015"/>
    </source>
</evidence>
<evidence type="ECO:0000259" key="8">
    <source>
        <dbReference type="Pfam" id="PF07559"/>
    </source>
</evidence>
<dbReference type="InterPro" id="IPR020013">
    <property type="entry name" value="Flagellar_FlgE/F/G"/>
</dbReference>
<sequence>MSILNAMQAGVSGLSANAKAVSLIGENIANTGTVGFKRSFAQMVTINSGDAAGVRAQRASEVSAAGTNIMTRSATDLAIGGQGFFVVSKQPNDPVLANYMLTRAGSFSVDADGNLKNAAGYYLSGFKYDDTGTIGAVDRRSYGSLETINLGDVELTAAASTTATISGNLPADATGTGAAAGSFVSTVGYYNDLGAEEQLTLTWTPDPAIENRWTLDVAGGGTAYGTVEVDFHDSGATPAAPLLYTGPGAPPLALDAATGEMTITINNALIPQVLTIALGAPDTYDGITQFAGDYEPQRVTIDGSEVSDMASTEIDESGIVWALFENGVRKALYEIPVANVANVEGLQAVTGNAYQLTSESGDVLLNVAGNQPAGSILSNTLENSNVDLAQEMTDLIMVQRAYQSNSKIVTTADELLQEANNLKR</sequence>
<feature type="domain" description="Flagellar basal body rod protein N-terminal" evidence="6">
    <location>
        <begin position="7"/>
        <end position="37"/>
    </location>
</feature>
<evidence type="ECO:0000313" key="11">
    <source>
        <dbReference type="Proteomes" id="UP000645462"/>
    </source>
</evidence>
<keyword evidence="10" id="KW-0282">Flagellum</keyword>
<reference evidence="11" key="1">
    <citation type="journal article" date="2019" name="Int. J. Syst. Evol. Microbiol.">
        <title>The Global Catalogue of Microorganisms (GCM) 10K type strain sequencing project: providing services to taxonomists for standard genome sequencing and annotation.</title>
        <authorList>
            <consortium name="The Broad Institute Genomics Platform"/>
            <consortium name="The Broad Institute Genome Sequencing Center for Infectious Disease"/>
            <person name="Wu L."/>
            <person name="Ma J."/>
        </authorList>
    </citation>
    <scope>NUCLEOTIDE SEQUENCE [LARGE SCALE GENOMIC DNA]</scope>
    <source>
        <strain evidence="11">CGMCC 1.12478</strain>
    </source>
</reference>
<evidence type="ECO:0000259" key="6">
    <source>
        <dbReference type="Pfam" id="PF00460"/>
    </source>
</evidence>
<keyword evidence="10" id="KW-0966">Cell projection</keyword>
<gene>
    <name evidence="10" type="primary">flgE</name>
    <name evidence="10" type="ORF">GCM10011363_28270</name>
</gene>
<keyword evidence="10" id="KW-0969">Cilium</keyword>
<evidence type="ECO:0000259" key="9">
    <source>
        <dbReference type="Pfam" id="PF22692"/>
    </source>
</evidence>
<comment type="caution">
    <text evidence="10">The sequence shown here is derived from an EMBL/GenBank/DDBJ whole genome shotgun (WGS) entry which is preliminary data.</text>
</comment>
<dbReference type="Pfam" id="PF22692">
    <property type="entry name" value="LlgE_F_G_D1"/>
    <property type="match status" value="1"/>
</dbReference>
<evidence type="ECO:0000256" key="1">
    <source>
        <dbReference type="ARBA" id="ARBA00004117"/>
    </source>
</evidence>
<evidence type="ECO:0000256" key="4">
    <source>
        <dbReference type="ARBA" id="ARBA00023143"/>
    </source>
</evidence>
<comment type="similarity">
    <text evidence="2 5">Belongs to the flagella basal body rod proteins family.</text>
</comment>
<comment type="function">
    <text evidence="5">A flexible structure which links the flagellar filament to the drive apparatus in the basal body.</text>
</comment>